<dbReference type="EMBL" id="JACICB010000008">
    <property type="protein sequence ID" value="MBB3706118.1"/>
    <property type="molecule type" value="Genomic_DNA"/>
</dbReference>
<evidence type="ECO:0000313" key="2">
    <source>
        <dbReference type="EMBL" id="AMS43325.1"/>
    </source>
</evidence>
<dbReference type="AlphaFoldDB" id="A0AAC8YRM5"/>
<evidence type="ECO:0000313" key="3">
    <source>
        <dbReference type="EMBL" id="MBB3706118.1"/>
    </source>
</evidence>
<evidence type="ECO:0000313" key="4">
    <source>
        <dbReference type="Proteomes" id="UP000075755"/>
    </source>
</evidence>
<feature type="compositionally biased region" description="Basic and acidic residues" evidence="1">
    <location>
        <begin position="1"/>
        <end position="14"/>
    </location>
</feature>
<name>A0AAC8YRM5_AMIAI</name>
<evidence type="ECO:0000313" key="5">
    <source>
        <dbReference type="Proteomes" id="UP000577697"/>
    </source>
</evidence>
<evidence type="ECO:0008006" key="6">
    <source>
        <dbReference type="Google" id="ProtNLM"/>
    </source>
</evidence>
<reference evidence="2 4" key="1">
    <citation type="submission" date="2016-03" db="EMBL/GenBank/DDBJ databases">
        <title>Complete genome of Aminobacter aminovorans KCTC 2477.</title>
        <authorList>
            <person name="Kim K.M."/>
        </authorList>
    </citation>
    <scope>NUCLEOTIDE SEQUENCE [LARGE SCALE GENOMIC DNA]</scope>
    <source>
        <strain evidence="2 4">KCTC 2477</strain>
    </source>
</reference>
<keyword evidence="5" id="KW-1185">Reference proteome</keyword>
<dbReference type="EMBL" id="CP015005">
    <property type="protein sequence ID" value="AMS43325.1"/>
    <property type="molecule type" value="Genomic_DNA"/>
</dbReference>
<dbReference type="RefSeq" id="WP_067963869.1">
    <property type="nucleotide sequence ID" value="NZ_CP015005.1"/>
</dbReference>
<feature type="region of interest" description="Disordered" evidence="1">
    <location>
        <begin position="1"/>
        <end position="20"/>
    </location>
</feature>
<dbReference type="KEGG" id="aak:AA2016_4413"/>
<dbReference type="Proteomes" id="UP000075755">
    <property type="component" value="Chromosome"/>
</dbReference>
<reference evidence="3 5" key="2">
    <citation type="submission" date="2020-08" db="EMBL/GenBank/DDBJ databases">
        <title>Genomic Encyclopedia of Type Strains, Phase IV (KMG-IV): sequencing the most valuable type-strain genomes for metagenomic binning, comparative biology and taxonomic classification.</title>
        <authorList>
            <person name="Goeker M."/>
        </authorList>
    </citation>
    <scope>NUCLEOTIDE SEQUENCE [LARGE SCALE GENOMIC DNA]</scope>
    <source>
        <strain evidence="3 5">DSM 10368</strain>
    </source>
</reference>
<protein>
    <recommendedName>
        <fullName evidence="6">DUF3606 domain-containing protein</fullName>
    </recommendedName>
</protein>
<proteinExistence type="predicted"/>
<sequence length="72" mass="8394">MPDDPKKTAEDRKLVSGQDYEGQDYEIEEFARKYDLMRGEAAAMIRRYGPSRRKLDAIITQRPRGQMTRTDA</sequence>
<organism evidence="2 4">
    <name type="scientific">Aminobacter aminovorans</name>
    <name type="common">Chelatobacter heintzii</name>
    <dbReference type="NCBI Taxonomy" id="83263"/>
    <lineage>
        <taxon>Bacteria</taxon>
        <taxon>Pseudomonadati</taxon>
        <taxon>Pseudomonadota</taxon>
        <taxon>Alphaproteobacteria</taxon>
        <taxon>Hyphomicrobiales</taxon>
        <taxon>Phyllobacteriaceae</taxon>
        <taxon>Aminobacter</taxon>
    </lineage>
</organism>
<gene>
    <name evidence="2" type="ORF">AA2016_4413</name>
    <name evidence="3" type="ORF">FHS67_002438</name>
</gene>
<accession>A0AAC8YRM5</accession>
<dbReference type="Proteomes" id="UP000577697">
    <property type="component" value="Unassembled WGS sequence"/>
</dbReference>
<evidence type="ECO:0000256" key="1">
    <source>
        <dbReference type="SAM" id="MobiDB-lite"/>
    </source>
</evidence>